<reference evidence="6" key="1">
    <citation type="submission" date="2023-02" db="EMBL/GenBank/DDBJ databases">
        <title>Nocardiopsis ansamitocini NBRC 112285.</title>
        <authorList>
            <person name="Ichikawa N."/>
            <person name="Sato H."/>
            <person name="Tonouchi N."/>
        </authorList>
    </citation>
    <scope>NUCLEOTIDE SEQUENCE</scope>
    <source>
        <strain evidence="6">NBRC 112285</strain>
    </source>
</reference>
<dbReference type="AlphaFoldDB" id="A0A9W6P9T1"/>
<evidence type="ECO:0000256" key="2">
    <source>
        <dbReference type="ARBA" id="ARBA00006906"/>
    </source>
</evidence>
<dbReference type="RefSeq" id="WP_285761808.1">
    <property type="nucleotide sequence ID" value="NZ_BSQG01000013.1"/>
</dbReference>
<dbReference type="Pfam" id="PF01081">
    <property type="entry name" value="Aldolase"/>
    <property type="match status" value="1"/>
</dbReference>
<dbReference type="GO" id="GO:0016829">
    <property type="term" value="F:lyase activity"/>
    <property type="evidence" value="ECO:0007669"/>
    <property type="project" value="UniProtKB-KW"/>
</dbReference>
<proteinExistence type="inferred from homology"/>
<keyword evidence="5" id="KW-0119">Carbohydrate metabolism</keyword>
<dbReference type="InterPro" id="IPR031338">
    <property type="entry name" value="KDPG/KHG_AS_2"/>
</dbReference>
<dbReference type="NCBIfam" id="NF006600">
    <property type="entry name" value="PRK09140.1"/>
    <property type="match status" value="1"/>
</dbReference>
<dbReference type="CDD" id="cd00452">
    <property type="entry name" value="KDPG_aldolase"/>
    <property type="match status" value="1"/>
</dbReference>
<dbReference type="PROSITE" id="PS00160">
    <property type="entry name" value="ALDOLASE_KDPG_KHG_2"/>
    <property type="match status" value="1"/>
</dbReference>
<dbReference type="EMBL" id="BSQG01000013">
    <property type="protein sequence ID" value="GLU50275.1"/>
    <property type="molecule type" value="Genomic_DNA"/>
</dbReference>
<comment type="caution">
    <text evidence="6">The sequence shown here is derived from an EMBL/GenBank/DDBJ whole genome shotgun (WGS) entry which is preliminary data.</text>
</comment>
<gene>
    <name evidence="6" type="ORF">Nans01_46260</name>
</gene>
<organism evidence="6 7">
    <name type="scientific">Nocardiopsis ansamitocini</name>
    <dbReference type="NCBI Taxonomy" id="1670832"/>
    <lineage>
        <taxon>Bacteria</taxon>
        <taxon>Bacillati</taxon>
        <taxon>Actinomycetota</taxon>
        <taxon>Actinomycetes</taxon>
        <taxon>Streptosporangiales</taxon>
        <taxon>Nocardiopsidaceae</taxon>
        <taxon>Nocardiopsis</taxon>
    </lineage>
</organism>
<dbReference type="InterPro" id="IPR000887">
    <property type="entry name" value="Aldlse_KDPG_KHG"/>
</dbReference>
<evidence type="ECO:0000256" key="5">
    <source>
        <dbReference type="ARBA" id="ARBA00023277"/>
    </source>
</evidence>
<dbReference type="Proteomes" id="UP001165092">
    <property type="component" value="Unassembled WGS sequence"/>
</dbReference>
<sequence>MESAPHAHGRDERAGRPTGLVAILRGLPTEDAAEVGRTLYDAGFRTLEVPLNSPEPLASIRVLRSVLPSDATVGAGTVLTVTDVHAAHEAGSQIIVSPNTNTDVIRTTRSLGMLSYPGVATASEAFAAVEAGALAVKLFPSGQVGTGGLRAWTAVMPREIEFIPVGGIDTDSIGEWVRAGATGFGIGTSLYAPGRELAQIRQVARELIQAWDGAAAQLRKLV</sequence>
<name>A0A9W6P9T1_9ACTN</name>
<evidence type="ECO:0000256" key="4">
    <source>
        <dbReference type="ARBA" id="ARBA00023239"/>
    </source>
</evidence>
<comment type="similarity">
    <text evidence="2">Belongs to the KHG/KDPG aldolase family.</text>
</comment>
<evidence type="ECO:0000256" key="3">
    <source>
        <dbReference type="ARBA" id="ARBA00011233"/>
    </source>
</evidence>
<comment type="pathway">
    <text evidence="1">Carbohydrate acid metabolism.</text>
</comment>
<accession>A0A9W6P9T1</accession>
<keyword evidence="7" id="KW-1185">Reference proteome</keyword>
<protein>
    <submittedName>
        <fullName evidence="6">2-dehydro-3-deoxy-6-phosphogalactonate aldolase</fullName>
    </submittedName>
</protein>
<dbReference type="PANTHER" id="PTHR30246">
    <property type="entry name" value="2-KETO-3-DEOXY-6-PHOSPHOGLUCONATE ALDOLASE"/>
    <property type="match status" value="1"/>
</dbReference>
<dbReference type="SUPFAM" id="SSF51569">
    <property type="entry name" value="Aldolase"/>
    <property type="match status" value="1"/>
</dbReference>
<evidence type="ECO:0000256" key="1">
    <source>
        <dbReference type="ARBA" id="ARBA00004761"/>
    </source>
</evidence>
<evidence type="ECO:0000313" key="6">
    <source>
        <dbReference type="EMBL" id="GLU50275.1"/>
    </source>
</evidence>
<comment type="subunit">
    <text evidence="3">Homotrimer.</text>
</comment>
<dbReference type="PANTHER" id="PTHR30246:SF1">
    <property type="entry name" value="2-DEHYDRO-3-DEOXY-6-PHOSPHOGALACTONATE ALDOLASE-RELATED"/>
    <property type="match status" value="1"/>
</dbReference>
<evidence type="ECO:0000313" key="7">
    <source>
        <dbReference type="Proteomes" id="UP001165092"/>
    </source>
</evidence>
<dbReference type="Gene3D" id="3.20.20.70">
    <property type="entry name" value="Aldolase class I"/>
    <property type="match status" value="1"/>
</dbReference>
<keyword evidence="4" id="KW-0456">Lyase</keyword>
<dbReference type="InterPro" id="IPR013785">
    <property type="entry name" value="Aldolase_TIM"/>
</dbReference>